<dbReference type="EMBL" id="ML002644">
    <property type="protein sequence ID" value="RKP36490.1"/>
    <property type="molecule type" value="Genomic_DNA"/>
</dbReference>
<dbReference type="AlphaFoldDB" id="A0A4P9ZV49"/>
<name>A0A4P9ZV49_9FUNG</name>
<evidence type="ECO:0000313" key="1">
    <source>
        <dbReference type="EMBL" id="RKP36490.1"/>
    </source>
</evidence>
<gene>
    <name evidence="1" type="ORF">BJ085DRAFT_31662</name>
</gene>
<reference evidence="2" key="1">
    <citation type="journal article" date="2018" name="Nat. Microbiol.">
        <title>Leveraging single-cell genomics to expand the fungal tree of life.</title>
        <authorList>
            <person name="Ahrendt S.R."/>
            <person name="Quandt C.A."/>
            <person name="Ciobanu D."/>
            <person name="Clum A."/>
            <person name="Salamov A."/>
            <person name="Andreopoulos B."/>
            <person name="Cheng J.F."/>
            <person name="Woyke T."/>
            <person name="Pelin A."/>
            <person name="Henrissat B."/>
            <person name="Reynolds N.K."/>
            <person name="Benny G.L."/>
            <person name="Smith M.E."/>
            <person name="James T.Y."/>
            <person name="Grigoriev I.V."/>
        </authorList>
    </citation>
    <scope>NUCLEOTIDE SEQUENCE [LARGE SCALE GENOMIC DNA]</scope>
    <source>
        <strain evidence="2">RSA 468</strain>
    </source>
</reference>
<evidence type="ECO:0000313" key="2">
    <source>
        <dbReference type="Proteomes" id="UP000268162"/>
    </source>
</evidence>
<dbReference type="Proteomes" id="UP000268162">
    <property type="component" value="Unassembled WGS sequence"/>
</dbReference>
<keyword evidence="2" id="KW-1185">Reference proteome</keyword>
<accession>A0A4P9ZV49</accession>
<sequence length="296" mass="33378">MFPMQFALKRGMKAEMPDMDIARNLDIEKPRSRSNSHNEILTKDIAGALLDVIRDLKSTLEDSRKSLSHSAGAGCRCSTTGTTLSTLDEYSTSGPRSSDMMGIPPEIMSYVRTFGHEPATASDLMDWLTEFEDTMEILGLDGQNGTLDKRSVVARLALKGKARKVVLAKRAWLARQGQQLSWAEVQKSLRLAYRAHIPEHAMESRLCRFNPQEHSEEGTGLLIQRVLEIMNMGESHDNEYRLFYIISTLPDDIKDILLRRPCPTDEVELIGRVEDIELLKVSMAMNGREQGKGRKR</sequence>
<proteinExistence type="predicted"/>
<protein>
    <submittedName>
        <fullName evidence="1">Uncharacterized protein</fullName>
    </submittedName>
</protein>
<organism evidence="1 2">
    <name type="scientific">Dimargaris cristalligena</name>
    <dbReference type="NCBI Taxonomy" id="215637"/>
    <lineage>
        <taxon>Eukaryota</taxon>
        <taxon>Fungi</taxon>
        <taxon>Fungi incertae sedis</taxon>
        <taxon>Zoopagomycota</taxon>
        <taxon>Kickxellomycotina</taxon>
        <taxon>Dimargaritomycetes</taxon>
        <taxon>Dimargaritales</taxon>
        <taxon>Dimargaritaceae</taxon>
        <taxon>Dimargaris</taxon>
    </lineage>
</organism>